<proteinExistence type="predicted"/>
<feature type="non-terminal residue" evidence="2">
    <location>
        <position position="413"/>
    </location>
</feature>
<evidence type="ECO:0000313" key="3">
    <source>
        <dbReference type="Proteomes" id="UP000193685"/>
    </source>
</evidence>
<feature type="domain" description="Amidase" evidence="1">
    <location>
        <begin position="3"/>
        <end position="409"/>
    </location>
</feature>
<dbReference type="RefSeq" id="XP_040724790.1">
    <property type="nucleotide sequence ID" value="XM_040867254.1"/>
</dbReference>
<name>A0A1Y2FDB3_PROLT</name>
<dbReference type="Pfam" id="PF01425">
    <property type="entry name" value="Amidase"/>
    <property type="match status" value="1"/>
</dbReference>
<dbReference type="STRING" id="56484.A0A1Y2FDB3"/>
<dbReference type="EMBL" id="MCFI01000011">
    <property type="protein sequence ID" value="ORY81414.1"/>
    <property type="molecule type" value="Genomic_DNA"/>
</dbReference>
<organism evidence="2 3">
    <name type="scientific">Protomyces lactucae-debilis</name>
    <dbReference type="NCBI Taxonomy" id="2754530"/>
    <lineage>
        <taxon>Eukaryota</taxon>
        <taxon>Fungi</taxon>
        <taxon>Dikarya</taxon>
        <taxon>Ascomycota</taxon>
        <taxon>Taphrinomycotina</taxon>
        <taxon>Taphrinomycetes</taxon>
        <taxon>Taphrinales</taxon>
        <taxon>Protomycetaceae</taxon>
        <taxon>Protomyces</taxon>
    </lineage>
</organism>
<dbReference type="InterPro" id="IPR000120">
    <property type="entry name" value="Amidase"/>
</dbReference>
<dbReference type="Gene3D" id="3.90.1300.10">
    <property type="entry name" value="Amidase signature (AS) domain"/>
    <property type="match status" value="1"/>
</dbReference>
<gene>
    <name evidence="2" type="ORF">BCR37DRAFT_337326</name>
</gene>
<evidence type="ECO:0000259" key="1">
    <source>
        <dbReference type="Pfam" id="PF01425"/>
    </source>
</evidence>
<feature type="non-terminal residue" evidence="2">
    <location>
        <position position="1"/>
    </location>
</feature>
<reference evidence="2 3" key="1">
    <citation type="submission" date="2016-07" db="EMBL/GenBank/DDBJ databases">
        <title>Pervasive Adenine N6-methylation of Active Genes in Fungi.</title>
        <authorList>
            <consortium name="DOE Joint Genome Institute"/>
            <person name="Mondo S.J."/>
            <person name="Dannebaum R.O."/>
            <person name="Kuo R.C."/>
            <person name="Labutti K."/>
            <person name="Haridas S."/>
            <person name="Kuo A."/>
            <person name="Salamov A."/>
            <person name="Ahrendt S.R."/>
            <person name="Lipzen A."/>
            <person name="Sullivan W."/>
            <person name="Andreopoulos W.B."/>
            <person name="Clum A."/>
            <person name="Lindquist E."/>
            <person name="Daum C."/>
            <person name="Ramamoorthy G.K."/>
            <person name="Gryganskyi A."/>
            <person name="Culley D."/>
            <person name="Magnuson J.K."/>
            <person name="James T.Y."/>
            <person name="O'Malley M.A."/>
            <person name="Stajich J.E."/>
            <person name="Spatafora J.W."/>
            <person name="Visel A."/>
            <person name="Grigoriev I.V."/>
        </authorList>
    </citation>
    <scope>NUCLEOTIDE SEQUENCE [LARGE SCALE GENOMIC DNA]</scope>
    <source>
        <strain evidence="2 3">12-1054</strain>
    </source>
</reference>
<dbReference type="PANTHER" id="PTHR11895">
    <property type="entry name" value="TRANSAMIDASE"/>
    <property type="match status" value="1"/>
</dbReference>
<sequence>AAKENICSIQGFTTCASQILGAADSNAYASPFDATCIKLLNAAGARLTQKTNMDEFGMGSFSANTPFEPVRNPHNALHVAGGSSGGSAATLFAEDGPQFSLGTDTGGSVRQPASHCGVWGFKPSYGRISRLGVVSYANSFDTVGILARELGTIRQVYQVLDQHDPADPTSLADGLRKRIATRQRRPGRIRVGIPVEYNVSELSDEIRTLWRKAATSNEQISCHPVSIPLTRAALSAYSILVPSEASSNLQKYSGLYYGARAEADRSSTGLLYAETRSLFGPEVERRILMGNLSLSAARFNKDFLQACRIRRLLLDQFSRVFRQPHPILPSPQQQMTVDFLLTPVATTPAPTLEEARLMGSAEERASDVMTVPASMAGLPSISIPSATSENGLPIGLQLIGQYGEDEALLEAAK</sequence>
<dbReference type="OrthoDB" id="421993at2759"/>
<protein>
    <submittedName>
        <fullName evidence="2">Amidase</fullName>
    </submittedName>
</protein>
<dbReference type="GO" id="GO:0030956">
    <property type="term" value="C:glutamyl-tRNA(Gln) amidotransferase complex"/>
    <property type="evidence" value="ECO:0007669"/>
    <property type="project" value="TreeGrafter"/>
</dbReference>
<keyword evidence="3" id="KW-1185">Reference proteome</keyword>
<dbReference type="GO" id="GO:0032543">
    <property type="term" value="P:mitochondrial translation"/>
    <property type="evidence" value="ECO:0007669"/>
    <property type="project" value="TreeGrafter"/>
</dbReference>
<dbReference type="Proteomes" id="UP000193685">
    <property type="component" value="Unassembled WGS sequence"/>
</dbReference>
<dbReference type="PANTHER" id="PTHR11895:SF7">
    <property type="entry name" value="GLUTAMYL-TRNA(GLN) AMIDOTRANSFERASE SUBUNIT A, MITOCHONDRIAL"/>
    <property type="match status" value="1"/>
</dbReference>
<comment type="caution">
    <text evidence="2">The sequence shown here is derived from an EMBL/GenBank/DDBJ whole genome shotgun (WGS) entry which is preliminary data.</text>
</comment>
<evidence type="ECO:0000313" key="2">
    <source>
        <dbReference type="EMBL" id="ORY81414.1"/>
    </source>
</evidence>
<dbReference type="OMA" id="QPASYCG"/>
<dbReference type="GO" id="GO:0070681">
    <property type="term" value="P:glutaminyl-tRNAGln biosynthesis via transamidation"/>
    <property type="evidence" value="ECO:0007669"/>
    <property type="project" value="TreeGrafter"/>
</dbReference>
<dbReference type="GO" id="GO:0050567">
    <property type="term" value="F:glutaminyl-tRNA synthase (glutamine-hydrolyzing) activity"/>
    <property type="evidence" value="ECO:0007669"/>
    <property type="project" value="TreeGrafter"/>
</dbReference>
<dbReference type="GO" id="GO:0005739">
    <property type="term" value="C:mitochondrion"/>
    <property type="evidence" value="ECO:0007669"/>
    <property type="project" value="TreeGrafter"/>
</dbReference>
<dbReference type="GeneID" id="63783853"/>
<dbReference type="AlphaFoldDB" id="A0A1Y2FDB3"/>
<dbReference type="InterPro" id="IPR036928">
    <property type="entry name" value="AS_sf"/>
</dbReference>
<dbReference type="SUPFAM" id="SSF75304">
    <property type="entry name" value="Amidase signature (AS) enzymes"/>
    <property type="match status" value="1"/>
</dbReference>
<accession>A0A1Y2FDB3</accession>
<dbReference type="InterPro" id="IPR023631">
    <property type="entry name" value="Amidase_dom"/>
</dbReference>